<gene>
    <name evidence="11" type="ORF">ANME2D_00280</name>
</gene>
<dbReference type="InterPro" id="IPR006474">
    <property type="entry name" value="Helicase_Cas3_CRISPR-ass_core"/>
</dbReference>
<keyword evidence="9" id="KW-0051">Antiviral defense</keyword>
<accession>A0A062VD90</accession>
<dbReference type="GO" id="GO:0046872">
    <property type="term" value="F:metal ion binding"/>
    <property type="evidence" value="ECO:0007669"/>
    <property type="project" value="UniProtKB-KW"/>
</dbReference>
<organism evidence="11 12">
    <name type="scientific">Candidatus Methanoperedens nitratireducens</name>
    <dbReference type="NCBI Taxonomy" id="1392998"/>
    <lineage>
        <taxon>Archaea</taxon>
        <taxon>Methanobacteriati</taxon>
        <taxon>Methanobacteriota</taxon>
        <taxon>Stenosarchaea group</taxon>
        <taxon>Methanomicrobia</taxon>
        <taxon>Methanosarcinales</taxon>
        <taxon>ANME-2 cluster</taxon>
        <taxon>Candidatus Methanoperedentaceae</taxon>
        <taxon>Candidatus Methanoperedens</taxon>
    </lineage>
</organism>
<reference evidence="11 12" key="1">
    <citation type="journal article" date="2013" name="Nature">
        <title>Anaerobic oxidation of methane coupled to nitrate reduction in a novel archaeal lineage.</title>
        <authorList>
            <person name="Haroon M.F."/>
            <person name="Hu S."/>
            <person name="Shi Y."/>
            <person name="Imelfort M."/>
            <person name="Keller J."/>
            <person name="Hugenholtz P."/>
            <person name="Yuan Z."/>
            <person name="Tyson G.W."/>
        </authorList>
    </citation>
    <scope>NUCLEOTIDE SEQUENCE [LARGE SCALE GENOMIC DNA]</scope>
    <source>
        <strain evidence="11 12">ANME-2d</strain>
    </source>
</reference>
<dbReference type="GO" id="GO:0005829">
    <property type="term" value="C:cytosol"/>
    <property type="evidence" value="ECO:0007669"/>
    <property type="project" value="TreeGrafter"/>
</dbReference>
<comment type="similarity">
    <text evidence="2">In the central section; belongs to the CRISPR-associated helicase Cas3 family.</text>
</comment>
<keyword evidence="8" id="KW-0067">ATP-binding</keyword>
<keyword evidence="11" id="KW-0255">Endonuclease</keyword>
<dbReference type="PANTHER" id="PTHR47959">
    <property type="entry name" value="ATP-DEPENDENT RNA HELICASE RHLE-RELATED"/>
    <property type="match status" value="1"/>
</dbReference>
<proteinExistence type="inferred from homology"/>
<dbReference type="PANTHER" id="PTHR47959:SF16">
    <property type="entry name" value="CRISPR-ASSOCIATED NUCLEASE_HELICASE CAS3-RELATED"/>
    <property type="match status" value="1"/>
</dbReference>
<evidence type="ECO:0000256" key="1">
    <source>
        <dbReference type="ARBA" id="ARBA00006847"/>
    </source>
</evidence>
<dbReference type="InterPro" id="IPR006935">
    <property type="entry name" value="Helicase/UvrB_N"/>
</dbReference>
<keyword evidence="12" id="KW-1185">Reference proteome</keyword>
<dbReference type="CDD" id="cd09641">
    <property type="entry name" value="Cas3''_I"/>
    <property type="match status" value="1"/>
</dbReference>
<dbReference type="SMART" id="SM00487">
    <property type="entry name" value="DEXDc"/>
    <property type="match status" value="1"/>
</dbReference>
<dbReference type="GO" id="GO:0140097">
    <property type="term" value="F:catalytic activity, acting on DNA"/>
    <property type="evidence" value="ECO:0007669"/>
    <property type="project" value="UniProtKB-ARBA"/>
</dbReference>
<keyword evidence="7" id="KW-0347">Helicase</keyword>
<dbReference type="InterPro" id="IPR027417">
    <property type="entry name" value="P-loop_NTPase"/>
</dbReference>
<keyword evidence="5" id="KW-0547">Nucleotide-binding</keyword>
<dbReference type="NCBIfam" id="TIGR01596">
    <property type="entry name" value="cas3_HD"/>
    <property type="match status" value="1"/>
</dbReference>
<sequence length="833" mass="97475">MIAKAYPLQTPKYFQTLKGHTTDALKILKAYIENNSEIITQFCDRWQLNKESFLKSLFITVYLHDIGKLTKQFQENIRNGRSSQKYPHAFYGQFILNEIDFPSFLDVPIEKAAILGHHTQLYSQLYAGDEGFNNPAFLEKDISTFVEYSKDIYIELGFDKWFLFEGLNIKSLPEARKFWGVLRDSRNNLIRETSSFEEKKRLKSIFCYIFSILETCDDYSSAEFSEFISGYSGSDSEFDSIMEEPIKYVPRLYVDNLYEKVLGKNIPYDYQKDEPEKLCGEVPFYSLLFAPCGRGKTETALIWALKAMRKYQRNKIVFAMPTQITSNAMWERFCELFGEGEIKKEKIESGKKYVGLFHGKSFIKLKGEKEREKEDNEDLTTEDLDEVRGENFKGNVFFKPITVTTIDHLIYSFVHGFSQADFTLGNLQNAVIVFDEVHYYEKNLDDHNKSTLDHLATLFQILKEMKIPNLLMSGTLPDFFVKEVKQINSEYMGPYTDSDGLFFEPFKLDISKKKLVTKEALNKEIIDEIIENYHKGLVQFIILNTIERSKSIYDVLITHLLQSEEHERIILHHSQFTYKDRADKERDILERLNKEKLRPFILVATQVIEISLDISCDIMYTELAPGDALGQRGGRLNRKGQTWISNDFEYTMKIFLPEEFDQDKPKKSPYDSILLKKTLEVIEDGPCSYFKLKKICDEVYSSYKLITPTSLRIVFNDCSIFGHSPKEINFGDEEKGRLIQIRSDEVQKIDIIPWEYYAEDDRNLIVENQAKVPIWWYKQDEKEHGELYCFKSISKKIGRKEKYYWITRIPYSKQKGFNFKKPLDCPPPPPVII</sequence>
<dbReference type="SMART" id="SM00490">
    <property type="entry name" value="HELICc"/>
    <property type="match status" value="1"/>
</dbReference>
<dbReference type="GO" id="GO:0016787">
    <property type="term" value="F:hydrolase activity"/>
    <property type="evidence" value="ECO:0007669"/>
    <property type="project" value="UniProtKB-KW"/>
</dbReference>
<evidence type="ECO:0000256" key="4">
    <source>
        <dbReference type="ARBA" id="ARBA00022723"/>
    </source>
</evidence>
<dbReference type="InterPro" id="IPR038257">
    <property type="entry name" value="CRISPR-assoc_Cas3_HD_sf"/>
</dbReference>
<dbReference type="Proteomes" id="UP000027153">
    <property type="component" value="Unassembled WGS sequence"/>
</dbReference>
<protein>
    <submittedName>
        <fullName evidence="11">CRISPR-associated helicase Cas3/CRISPR-associated endonuclease Cas3-HD</fullName>
    </submittedName>
</protein>
<dbReference type="RefSeq" id="WP_048088471.1">
    <property type="nucleotide sequence ID" value="NZ_JMIY01000001.1"/>
</dbReference>
<dbReference type="SUPFAM" id="SSF52540">
    <property type="entry name" value="P-loop containing nucleoside triphosphate hydrolases"/>
    <property type="match status" value="1"/>
</dbReference>
<dbReference type="InterPro" id="IPR050079">
    <property type="entry name" value="DEAD_box_RNA_helicase"/>
</dbReference>
<dbReference type="Pfam" id="PF22590">
    <property type="entry name" value="Cas3-like_C_2"/>
    <property type="match status" value="1"/>
</dbReference>
<dbReference type="Gene3D" id="1.10.3210.30">
    <property type="match status" value="1"/>
</dbReference>
<dbReference type="NCBIfam" id="TIGR01587">
    <property type="entry name" value="cas3_core"/>
    <property type="match status" value="1"/>
</dbReference>
<dbReference type="AlphaFoldDB" id="A0A062VD90"/>
<dbReference type="InterPro" id="IPR001650">
    <property type="entry name" value="Helicase_C-like"/>
</dbReference>
<comment type="similarity">
    <text evidence="1">In the N-terminal section; belongs to the CRISPR-associated nuclease Cas3-HD family.</text>
</comment>
<dbReference type="GO" id="GO:0004519">
    <property type="term" value="F:endonuclease activity"/>
    <property type="evidence" value="ECO:0007669"/>
    <property type="project" value="UniProtKB-KW"/>
</dbReference>
<dbReference type="InterPro" id="IPR014001">
    <property type="entry name" value="Helicase_ATP-bd"/>
</dbReference>
<dbReference type="GO" id="GO:0005524">
    <property type="term" value="F:ATP binding"/>
    <property type="evidence" value="ECO:0007669"/>
    <property type="project" value="UniProtKB-KW"/>
</dbReference>
<evidence type="ECO:0000256" key="5">
    <source>
        <dbReference type="ARBA" id="ARBA00022741"/>
    </source>
</evidence>
<dbReference type="PATRIC" id="fig|1392998.3.peg.641"/>
<evidence type="ECO:0000313" key="11">
    <source>
        <dbReference type="EMBL" id="KCZ73220.1"/>
    </source>
</evidence>
<evidence type="ECO:0000256" key="3">
    <source>
        <dbReference type="ARBA" id="ARBA00022722"/>
    </source>
</evidence>
<dbReference type="GO" id="GO:0003677">
    <property type="term" value="F:DNA binding"/>
    <property type="evidence" value="ECO:0007669"/>
    <property type="project" value="InterPro"/>
</dbReference>
<evidence type="ECO:0000256" key="2">
    <source>
        <dbReference type="ARBA" id="ARBA00009046"/>
    </source>
</evidence>
<dbReference type="Pfam" id="PF18019">
    <property type="entry name" value="Cas3_HD"/>
    <property type="match status" value="1"/>
</dbReference>
<evidence type="ECO:0000256" key="9">
    <source>
        <dbReference type="ARBA" id="ARBA00023118"/>
    </source>
</evidence>
<dbReference type="PROSITE" id="PS51643">
    <property type="entry name" value="HD_CAS3"/>
    <property type="match status" value="1"/>
</dbReference>
<evidence type="ECO:0000256" key="7">
    <source>
        <dbReference type="ARBA" id="ARBA00022806"/>
    </source>
</evidence>
<dbReference type="Gene3D" id="3.40.50.300">
    <property type="entry name" value="P-loop containing nucleotide triphosphate hydrolases"/>
    <property type="match status" value="2"/>
</dbReference>
<name>A0A062VD90_9EURY</name>
<keyword evidence="6" id="KW-0378">Hydrolase</keyword>
<dbReference type="InterPro" id="IPR054712">
    <property type="entry name" value="Cas3-like_dom"/>
</dbReference>
<comment type="caution">
    <text evidence="11">The sequence shown here is derived from an EMBL/GenBank/DDBJ whole genome shotgun (WGS) entry which is preliminary data.</text>
</comment>
<evidence type="ECO:0000259" key="10">
    <source>
        <dbReference type="PROSITE" id="PS51643"/>
    </source>
</evidence>
<feature type="domain" description="HD Cas3-type" evidence="10">
    <location>
        <begin position="10"/>
        <end position="189"/>
    </location>
</feature>
<evidence type="ECO:0000313" key="12">
    <source>
        <dbReference type="Proteomes" id="UP000027153"/>
    </source>
</evidence>
<dbReference type="EMBL" id="JMIY01000001">
    <property type="protein sequence ID" value="KCZ73220.1"/>
    <property type="molecule type" value="Genomic_DNA"/>
</dbReference>
<keyword evidence="4" id="KW-0479">Metal-binding</keyword>
<dbReference type="GO" id="GO:0003724">
    <property type="term" value="F:RNA helicase activity"/>
    <property type="evidence" value="ECO:0007669"/>
    <property type="project" value="TreeGrafter"/>
</dbReference>
<dbReference type="InterPro" id="IPR006483">
    <property type="entry name" value="CRISPR-assoc_Cas3_HD"/>
</dbReference>
<keyword evidence="3" id="KW-0540">Nuclease</keyword>
<dbReference type="GO" id="GO:0051607">
    <property type="term" value="P:defense response to virus"/>
    <property type="evidence" value="ECO:0007669"/>
    <property type="project" value="UniProtKB-KW"/>
</dbReference>
<evidence type="ECO:0000256" key="6">
    <source>
        <dbReference type="ARBA" id="ARBA00022801"/>
    </source>
</evidence>
<evidence type="ECO:0000256" key="8">
    <source>
        <dbReference type="ARBA" id="ARBA00022840"/>
    </source>
</evidence>
<dbReference type="Pfam" id="PF04851">
    <property type="entry name" value="ResIII"/>
    <property type="match status" value="1"/>
</dbReference>